<dbReference type="PROSITE" id="PS50005">
    <property type="entry name" value="TPR"/>
    <property type="match status" value="3"/>
</dbReference>
<protein>
    <submittedName>
        <fullName evidence="7">Tetratricopeptide repeat protein</fullName>
    </submittedName>
</protein>
<keyword evidence="1" id="KW-0677">Repeat</keyword>
<proteinExistence type="predicted"/>
<keyword evidence="8" id="KW-1185">Reference proteome</keyword>
<dbReference type="SUPFAM" id="SSF54001">
    <property type="entry name" value="Cysteine proteinases"/>
    <property type="match status" value="1"/>
</dbReference>
<dbReference type="InterPro" id="IPR011990">
    <property type="entry name" value="TPR-like_helical_dom_sf"/>
</dbReference>
<dbReference type="Pfam" id="PF12969">
    <property type="entry name" value="DUF3857"/>
    <property type="match status" value="1"/>
</dbReference>
<accession>A0A9X2HTR6</accession>
<name>A0A9X2HTR6_9SPHN</name>
<dbReference type="InterPro" id="IPR002931">
    <property type="entry name" value="Transglutaminase-like"/>
</dbReference>
<dbReference type="InterPro" id="IPR024618">
    <property type="entry name" value="DUF3857"/>
</dbReference>
<organism evidence="7 8">
    <name type="scientific">Sphingomonas liriopis</name>
    <dbReference type="NCBI Taxonomy" id="2949094"/>
    <lineage>
        <taxon>Bacteria</taxon>
        <taxon>Pseudomonadati</taxon>
        <taxon>Pseudomonadota</taxon>
        <taxon>Alphaproteobacteria</taxon>
        <taxon>Sphingomonadales</taxon>
        <taxon>Sphingomonadaceae</taxon>
        <taxon>Sphingomonas</taxon>
    </lineage>
</organism>
<feature type="repeat" description="TPR" evidence="3">
    <location>
        <begin position="1002"/>
        <end position="1035"/>
    </location>
</feature>
<sequence>MTMRRLAFVALLGSASWAAQAADKVLYQPVPAWVKPVALPAPASANGGEEMPVKLLLTDQQVAFEPGTTTIYSDIAMRIGTAQGLAAGNISLPWRPDSDTLIVHRLVIRRGDKVIDVLGGGQTFTVVRRETNLDNAVLDGVLTANIQPEGLQVGDVVDLAASLVSHDPVMQRHVEYVGGDWNAVPVSRAHLRVQWPSTMAVQFGARGGLPAVKPTRSGDTTAIDIALDDVVPPTLPKGAPRRFQLGRLVELSSFASWADVGALMAPLYAKAAVLPGDGPLAAEVARIRAASSDPASRAEAALALVQDRIRYVALAMGTGGLVPADAALTWSRRFGDCKGKTALLLAMLRSLGIEADAVAVSTALGDGMDARLPRVGAFDHVLVRATIAGKTYWLDGTRTGDASLARLTVPAFGWGLPLIASRAALVRMMPAPLDRPQTEVLIRIDARGGLMTPAPVKVERVMRGDAAIMMGAVLANLAGDARDRALRDYWKGQYDFIDVASTTVRFDARTGERRLTMEGKARMHWSSGWYEADGMGIGYRADFIRDPGPDRDVPYAVAHPDFNRTVETILLPPGFPDVKAEGKNDIARTVAGVEYHRRVSLKDGVFTAERTERTLVPEFPAAEAPAAQATLRDLADQTLYIRRPASYVVTDQDLAVWQAKTLTSDDAYVDRGNVLLDRGRLDEAMKDFEAALAIDPRNAMALADRGMTQAWKRDFAAAERDFATVERLAPNNPVVWRGRAMAAEMKGDFKAAVDSYTRSLAIEPNSLFALNGRIRAKRALGDKEGALADLNAALAVAPNPDLYMTRASLYRSMGKTDAAAGEATALAKAMPNSDYAQVAAAKILHAVGRHADAMAAIDRALAIKPAAYIYLNRLEIRDRGDREGRAADLAAAVNLEPDLPMVRMYRARMLSDDGKNADAVAIYDAQLAKTPGDSEVLSLRAAAKVKLGDVKGGEADLAAVAAAAKQPVDFNNLCWAKATSGVMLTSALADCERALAMAPKTAGFLDSKGLVLLRLNRNDEAIAAYDEALAIAPDLGGSLYGRGLARKRKGDAARAAADMAAAVKVDADIPAQFASYGVTS</sequence>
<dbReference type="Gene3D" id="1.25.40.10">
    <property type="entry name" value="Tetratricopeptide repeat domain"/>
    <property type="match status" value="4"/>
</dbReference>
<evidence type="ECO:0000313" key="8">
    <source>
        <dbReference type="Proteomes" id="UP001139486"/>
    </source>
</evidence>
<dbReference type="PANTHER" id="PTHR44858">
    <property type="entry name" value="TETRATRICOPEPTIDE REPEAT PROTEIN 6"/>
    <property type="match status" value="1"/>
</dbReference>
<feature type="repeat" description="TPR" evidence="3">
    <location>
        <begin position="665"/>
        <end position="698"/>
    </location>
</feature>
<dbReference type="SUPFAM" id="SSF48452">
    <property type="entry name" value="TPR-like"/>
    <property type="match status" value="2"/>
</dbReference>
<evidence type="ECO:0000259" key="5">
    <source>
        <dbReference type="Pfam" id="PF01841"/>
    </source>
</evidence>
<dbReference type="InterPro" id="IPR019734">
    <property type="entry name" value="TPR_rpt"/>
</dbReference>
<feature type="chain" id="PRO_5040954737" evidence="4">
    <location>
        <begin position="22"/>
        <end position="1080"/>
    </location>
</feature>
<evidence type="ECO:0000256" key="2">
    <source>
        <dbReference type="ARBA" id="ARBA00022803"/>
    </source>
</evidence>
<feature type="signal peptide" evidence="4">
    <location>
        <begin position="1"/>
        <end position="21"/>
    </location>
</feature>
<dbReference type="RefSeq" id="WP_254288221.1">
    <property type="nucleotide sequence ID" value="NZ_JAMLDY010000005.1"/>
</dbReference>
<dbReference type="PROSITE" id="PS50293">
    <property type="entry name" value="TPR_REGION"/>
    <property type="match status" value="1"/>
</dbReference>
<comment type="caution">
    <text evidence="7">The sequence shown here is derived from an EMBL/GenBank/DDBJ whole genome shotgun (WGS) entry which is preliminary data.</text>
</comment>
<reference evidence="7" key="1">
    <citation type="submission" date="2022-05" db="EMBL/GenBank/DDBJ databases">
        <title>Sphingomonas sp. strain RP10 Genome sequencing and assembly.</title>
        <authorList>
            <person name="Kim I."/>
        </authorList>
    </citation>
    <scope>NUCLEOTIDE SEQUENCE</scope>
    <source>
        <strain evidence="7">RP10</strain>
    </source>
</reference>
<evidence type="ECO:0000259" key="6">
    <source>
        <dbReference type="Pfam" id="PF12969"/>
    </source>
</evidence>
<evidence type="ECO:0000256" key="4">
    <source>
        <dbReference type="SAM" id="SignalP"/>
    </source>
</evidence>
<feature type="domain" description="Transglutaminase-like" evidence="5">
    <location>
        <begin position="285"/>
        <end position="359"/>
    </location>
</feature>
<dbReference type="AlphaFoldDB" id="A0A9X2HTR6"/>
<feature type="domain" description="DUF3857" evidence="6">
    <location>
        <begin position="67"/>
        <end position="232"/>
    </location>
</feature>
<evidence type="ECO:0000256" key="1">
    <source>
        <dbReference type="ARBA" id="ARBA00022737"/>
    </source>
</evidence>
<dbReference type="Proteomes" id="UP001139486">
    <property type="component" value="Unassembled WGS sequence"/>
</dbReference>
<dbReference type="Gene3D" id="2.60.40.3140">
    <property type="match status" value="1"/>
</dbReference>
<feature type="repeat" description="TPR" evidence="3">
    <location>
        <begin position="733"/>
        <end position="766"/>
    </location>
</feature>
<dbReference type="Pfam" id="PF00515">
    <property type="entry name" value="TPR_1"/>
    <property type="match status" value="1"/>
</dbReference>
<keyword evidence="2 3" id="KW-0802">TPR repeat</keyword>
<dbReference type="Gene3D" id="3.10.620.30">
    <property type="match status" value="1"/>
</dbReference>
<keyword evidence="4" id="KW-0732">Signal</keyword>
<dbReference type="InterPro" id="IPR038765">
    <property type="entry name" value="Papain-like_cys_pep_sf"/>
</dbReference>
<evidence type="ECO:0000256" key="3">
    <source>
        <dbReference type="PROSITE-ProRule" id="PRU00339"/>
    </source>
</evidence>
<dbReference type="Pfam" id="PF01841">
    <property type="entry name" value="Transglut_core"/>
    <property type="match status" value="1"/>
</dbReference>
<evidence type="ECO:0000313" key="7">
    <source>
        <dbReference type="EMBL" id="MCP3734211.1"/>
    </source>
</evidence>
<dbReference type="SMART" id="SM00028">
    <property type="entry name" value="TPR"/>
    <property type="match status" value="8"/>
</dbReference>
<dbReference type="InterPro" id="IPR050498">
    <property type="entry name" value="Ycf3"/>
</dbReference>
<dbReference type="EMBL" id="JAMLDY010000005">
    <property type="protein sequence ID" value="MCP3734211.1"/>
    <property type="molecule type" value="Genomic_DNA"/>
</dbReference>
<dbReference type="PANTHER" id="PTHR44858:SF1">
    <property type="entry name" value="UDP-N-ACETYLGLUCOSAMINE--PEPTIDE N-ACETYLGLUCOSAMINYLTRANSFERASE SPINDLY-RELATED"/>
    <property type="match status" value="1"/>
</dbReference>
<dbReference type="Pfam" id="PF13432">
    <property type="entry name" value="TPR_16"/>
    <property type="match status" value="3"/>
</dbReference>
<gene>
    <name evidence="7" type="ORF">M9979_04885</name>
</gene>